<name>A0A016SI69_9BILA</name>
<protein>
    <submittedName>
        <fullName evidence="1">Uncharacterized protein</fullName>
    </submittedName>
</protein>
<organism evidence="1 2">
    <name type="scientific">Ancylostoma ceylanicum</name>
    <dbReference type="NCBI Taxonomy" id="53326"/>
    <lineage>
        <taxon>Eukaryota</taxon>
        <taxon>Metazoa</taxon>
        <taxon>Ecdysozoa</taxon>
        <taxon>Nematoda</taxon>
        <taxon>Chromadorea</taxon>
        <taxon>Rhabditida</taxon>
        <taxon>Rhabditina</taxon>
        <taxon>Rhabditomorpha</taxon>
        <taxon>Strongyloidea</taxon>
        <taxon>Ancylostomatidae</taxon>
        <taxon>Ancylostomatinae</taxon>
        <taxon>Ancylostoma</taxon>
    </lineage>
</organism>
<dbReference type="AlphaFoldDB" id="A0A016SI69"/>
<gene>
    <name evidence="1" type="primary">Acey_s0224.g2702</name>
    <name evidence="1" type="ORF">Y032_0224g2702</name>
</gene>
<proteinExistence type="predicted"/>
<reference evidence="2" key="1">
    <citation type="journal article" date="2015" name="Nat. Genet.">
        <title>The genome and transcriptome of the zoonotic hookworm Ancylostoma ceylanicum identify infection-specific gene families.</title>
        <authorList>
            <person name="Schwarz E.M."/>
            <person name="Hu Y."/>
            <person name="Antoshechkin I."/>
            <person name="Miller M.M."/>
            <person name="Sternberg P.W."/>
            <person name="Aroian R.V."/>
        </authorList>
    </citation>
    <scope>NUCLEOTIDE SEQUENCE</scope>
    <source>
        <strain evidence="2">HY135</strain>
    </source>
</reference>
<comment type="caution">
    <text evidence="1">The sequence shown here is derived from an EMBL/GenBank/DDBJ whole genome shotgun (WGS) entry which is preliminary data.</text>
</comment>
<dbReference type="EMBL" id="JARK01001560">
    <property type="protein sequence ID" value="EYB90004.1"/>
    <property type="molecule type" value="Genomic_DNA"/>
</dbReference>
<keyword evidence="2" id="KW-1185">Reference proteome</keyword>
<accession>A0A016SI69</accession>
<sequence length="105" mass="12102">MENVFCDARAYGADLGSDNYLVRATLKRKLKHPRSSTIVRPSAVEKLKDLVVSNRSTLELRNWFEVLNNTSDFEKDRSKNNGQRLCCGNHRANVCHNCEMCKERK</sequence>
<dbReference type="Proteomes" id="UP000024635">
    <property type="component" value="Unassembled WGS sequence"/>
</dbReference>
<dbReference type="OrthoDB" id="6138332at2759"/>
<evidence type="ECO:0000313" key="1">
    <source>
        <dbReference type="EMBL" id="EYB90004.1"/>
    </source>
</evidence>
<evidence type="ECO:0000313" key="2">
    <source>
        <dbReference type="Proteomes" id="UP000024635"/>
    </source>
</evidence>